<dbReference type="Pfam" id="PF00672">
    <property type="entry name" value="HAMP"/>
    <property type="match status" value="1"/>
</dbReference>
<keyword evidence="4" id="KW-1003">Cell membrane</keyword>
<dbReference type="RefSeq" id="WP_013789096.1">
    <property type="nucleotide sequence ID" value="NC_015555.1"/>
</dbReference>
<dbReference type="GO" id="GO:0005524">
    <property type="term" value="F:ATP binding"/>
    <property type="evidence" value="ECO:0007669"/>
    <property type="project" value="UniProtKB-KW"/>
</dbReference>
<gene>
    <name evidence="17" type="ordered locus">Thexy_2381</name>
</gene>
<keyword evidence="10" id="KW-0067">ATP-binding</keyword>
<evidence type="ECO:0000256" key="8">
    <source>
        <dbReference type="ARBA" id="ARBA00022741"/>
    </source>
</evidence>
<dbReference type="EC" id="2.7.13.3" evidence="3"/>
<evidence type="ECO:0000256" key="13">
    <source>
        <dbReference type="ARBA" id="ARBA00023136"/>
    </source>
</evidence>
<dbReference type="InterPro" id="IPR005467">
    <property type="entry name" value="His_kinase_dom"/>
</dbReference>
<dbReference type="Gene3D" id="6.10.340.10">
    <property type="match status" value="1"/>
</dbReference>
<dbReference type="SUPFAM" id="SSF55874">
    <property type="entry name" value="ATPase domain of HSP90 chaperone/DNA topoisomerase II/histidine kinase"/>
    <property type="match status" value="1"/>
</dbReference>
<keyword evidence="5" id="KW-0597">Phosphoprotein</keyword>
<dbReference type="PRINTS" id="PR00344">
    <property type="entry name" value="BCTRLSENSOR"/>
</dbReference>
<dbReference type="PROSITE" id="PS50885">
    <property type="entry name" value="HAMP"/>
    <property type="match status" value="1"/>
</dbReference>
<accession>F6BFS1</accession>
<feature type="transmembrane region" description="Helical" evidence="14">
    <location>
        <begin position="167"/>
        <end position="188"/>
    </location>
</feature>
<feature type="domain" description="Histidine kinase" evidence="15">
    <location>
        <begin position="250"/>
        <end position="456"/>
    </location>
</feature>
<dbReference type="eggNOG" id="COG2205">
    <property type="taxonomic scope" value="Bacteria"/>
</dbReference>
<evidence type="ECO:0000313" key="17">
    <source>
        <dbReference type="EMBL" id="AEF18375.1"/>
    </source>
</evidence>
<organism evidence="17 18">
    <name type="scientific">Thermoanaerobacterium xylanolyticum (strain ATCC 49914 / DSM 7097 / LX-11)</name>
    <dbReference type="NCBI Taxonomy" id="858215"/>
    <lineage>
        <taxon>Bacteria</taxon>
        <taxon>Bacillati</taxon>
        <taxon>Bacillota</taxon>
        <taxon>Clostridia</taxon>
        <taxon>Thermoanaerobacterales</taxon>
        <taxon>Thermoanaerobacteraceae</taxon>
        <taxon>Thermoanaerobacterium</taxon>
    </lineage>
</organism>
<dbReference type="Gene3D" id="3.30.565.10">
    <property type="entry name" value="Histidine kinase-like ATPase, C-terminal domain"/>
    <property type="match status" value="1"/>
</dbReference>
<dbReference type="CDD" id="cd00082">
    <property type="entry name" value="HisKA"/>
    <property type="match status" value="1"/>
</dbReference>
<evidence type="ECO:0000313" key="18">
    <source>
        <dbReference type="Proteomes" id="UP000007239"/>
    </source>
</evidence>
<reference evidence="17" key="1">
    <citation type="submission" date="2011-05" db="EMBL/GenBank/DDBJ databases">
        <title>Complete sequence of Thermoanaerobacterium xylanolyticum LX-11.</title>
        <authorList>
            <consortium name="US DOE Joint Genome Institute"/>
            <person name="Lucas S."/>
            <person name="Han J."/>
            <person name="Lapidus A."/>
            <person name="Cheng J.-F."/>
            <person name="Goodwin L."/>
            <person name="Pitluck S."/>
            <person name="Peters L."/>
            <person name="Mikhailova N."/>
            <person name="Lu M."/>
            <person name="Han C."/>
            <person name="Tapia R."/>
            <person name="Land M."/>
            <person name="Hauser L."/>
            <person name="Kyrpides N."/>
            <person name="Ivanova N."/>
            <person name="Pagani I."/>
            <person name="Hemme C."/>
            <person name="Woyke T."/>
        </authorList>
    </citation>
    <scope>NUCLEOTIDE SEQUENCE</scope>
    <source>
        <strain evidence="17">LX-11</strain>
    </source>
</reference>
<keyword evidence="7 14" id="KW-0812">Transmembrane</keyword>
<dbReference type="PANTHER" id="PTHR45528:SF1">
    <property type="entry name" value="SENSOR HISTIDINE KINASE CPXA"/>
    <property type="match status" value="1"/>
</dbReference>
<dbReference type="SMART" id="SM00387">
    <property type="entry name" value="HATPase_c"/>
    <property type="match status" value="1"/>
</dbReference>
<dbReference type="Gene3D" id="1.10.287.130">
    <property type="match status" value="1"/>
</dbReference>
<dbReference type="EMBL" id="CP002739">
    <property type="protein sequence ID" value="AEF18375.1"/>
    <property type="molecule type" value="Genomic_DNA"/>
</dbReference>
<dbReference type="GO" id="GO:0005886">
    <property type="term" value="C:plasma membrane"/>
    <property type="evidence" value="ECO:0007669"/>
    <property type="project" value="UniProtKB-SubCell"/>
</dbReference>
<dbReference type="eggNOG" id="COG3850">
    <property type="taxonomic scope" value="Bacteria"/>
</dbReference>
<dbReference type="SMART" id="SM00304">
    <property type="entry name" value="HAMP"/>
    <property type="match status" value="1"/>
</dbReference>
<comment type="catalytic activity">
    <reaction evidence="1">
        <text>ATP + protein L-histidine = ADP + protein N-phospho-L-histidine.</text>
        <dbReference type="EC" id="2.7.13.3"/>
    </reaction>
</comment>
<keyword evidence="9 17" id="KW-0418">Kinase</keyword>
<evidence type="ECO:0000256" key="12">
    <source>
        <dbReference type="ARBA" id="ARBA00023012"/>
    </source>
</evidence>
<proteinExistence type="predicted"/>
<evidence type="ECO:0000256" key="14">
    <source>
        <dbReference type="SAM" id="Phobius"/>
    </source>
</evidence>
<evidence type="ECO:0000256" key="1">
    <source>
        <dbReference type="ARBA" id="ARBA00000085"/>
    </source>
</evidence>
<feature type="transmembrane region" description="Helical" evidence="14">
    <location>
        <begin position="131"/>
        <end position="155"/>
    </location>
</feature>
<evidence type="ECO:0000256" key="11">
    <source>
        <dbReference type="ARBA" id="ARBA00022989"/>
    </source>
</evidence>
<dbReference type="InterPro" id="IPR036097">
    <property type="entry name" value="HisK_dim/P_sf"/>
</dbReference>
<feature type="domain" description="HAMP" evidence="16">
    <location>
        <begin position="190"/>
        <end position="242"/>
    </location>
</feature>
<keyword evidence="18" id="KW-1185">Reference proteome</keyword>
<dbReference type="PROSITE" id="PS50109">
    <property type="entry name" value="HIS_KIN"/>
    <property type="match status" value="1"/>
</dbReference>
<dbReference type="SUPFAM" id="SSF158472">
    <property type="entry name" value="HAMP domain-like"/>
    <property type="match status" value="1"/>
</dbReference>
<evidence type="ECO:0000256" key="7">
    <source>
        <dbReference type="ARBA" id="ARBA00022692"/>
    </source>
</evidence>
<keyword evidence="12" id="KW-0902">Two-component regulatory system</keyword>
<dbReference type="CDD" id="cd06225">
    <property type="entry name" value="HAMP"/>
    <property type="match status" value="1"/>
</dbReference>
<dbReference type="Proteomes" id="UP000007239">
    <property type="component" value="Chromosome"/>
</dbReference>
<evidence type="ECO:0000256" key="2">
    <source>
        <dbReference type="ARBA" id="ARBA00004651"/>
    </source>
</evidence>
<evidence type="ECO:0000256" key="6">
    <source>
        <dbReference type="ARBA" id="ARBA00022679"/>
    </source>
</evidence>
<dbReference type="Pfam" id="PF00512">
    <property type="entry name" value="HisKA"/>
    <property type="match status" value="1"/>
</dbReference>
<evidence type="ECO:0000256" key="4">
    <source>
        <dbReference type="ARBA" id="ARBA00022475"/>
    </source>
</evidence>
<keyword evidence="11 14" id="KW-1133">Transmembrane helix</keyword>
<evidence type="ECO:0000256" key="9">
    <source>
        <dbReference type="ARBA" id="ARBA00022777"/>
    </source>
</evidence>
<evidence type="ECO:0000256" key="10">
    <source>
        <dbReference type="ARBA" id="ARBA00022840"/>
    </source>
</evidence>
<dbReference type="HOGENOM" id="CLU_000445_89_6_9"/>
<sequence>MSIRFKLIISYMMLVFISFSIIGVFFNLMIRDFLINEARQNLIRQGTVIQRLYNGRISTPEALQSIRYMPKFWVGGRILDGDLIVVDLNGDIVYSSRQNPFGGGNRIEYAILDKITKEGSYNSIKIGNTDVVAAVFPIISNLNGKVIGSIVMYTLVKGIKIASLQIVGVLLKGILLSGIVSLIIGYFLSKSISAPIAKLTEVVEKIKDKKFGEKVNIKSDGEIKLLADAFNEMSVELRNYYTSQRRFLQNASHELKTPLMSIQGYAEGIKDGVIEKDDIPKSLDIIIDESKRLRDIVNDLMYLTKIETNQEGIKKHKEYLKDIFEECIEKIMPQLNKKNIKISLSGDDVNVKCDRTKLMQAFMNILSNGVRYAKTSIDIEIKKIKDYVEVKIKNDGRKFTEEELKNMFERFYKGDEGETGLGLAITKAIIEWHEGTIEAFNTDGGVCFLIKLMLCR</sequence>
<dbReference type="InterPro" id="IPR050398">
    <property type="entry name" value="HssS/ArlS-like"/>
</dbReference>
<dbReference type="InterPro" id="IPR003661">
    <property type="entry name" value="HisK_dim/P_dom"/>
</dbReference>
<keyword evidence="8" id="KW-0547">Nucleotide-binding</keyword>
<dbReference type="AlphaFoldDB" id="F6BFS1"/>
<dbReference type="GO" id="GO:0000155">
    <property type="term" value="F:phosphorelay sensor kinase activity"/>
    <property type="evidence" value="ECO:0007669"/>
    <property type="project" value="InterPro"/>
</dbReference>
<comment type="subcellular location">
    <subcellularLocation>
        <location evidence="2">Cell membrane</location>
        <topology evidence="2">Multi-pass membrane protein</topology>
    </subcellularLocation>
</comment>
<dbReference type="InterPro" id="IPR036890">
    <property type="entry name" value="HATPase_C_sf"/>
</dbReference>
<dbReference type="InterPro" id="IPR003660">
    <property type="entry name" value="HAMP_dom"/>
</dbReference>
<dbReference type="FunFam" id="1.10.287.130:FF:000001">
    <property type="entry name" value="Two-component sensor histidine kinase"/>
    <property type="match status" value="1"/>
</dbReference>
<name>F6BFS1_THEXL</name>
<evidence type="ECO:0000259" key="15">
    <source>
        <dbReference type="PROSITE" id="PS50109"/>
    </source>
</evidence>
<keyword evidence="6" id="KW-0808">Transferase</keyword>
<dbReference type="SUPFAM" id="SSF47384">
    <property type="entry name" value="Homodimeric domain of signal transducing histidine kinase"/>
    <property type="match status" value="1"/>
</dbReference>
<dbReference type="Pfam" id="PF02518">
    <property type="entry name" value="HATPase_c"/>
    <property type="match status" value="1"/>
</dbReference>
<dbReference type="InterPro" id="IPR003594">
    <property type="entry name" value="HATPase_dom"/>
</dbReference>
<feature type="transmembrane region" description="Helical" evidence="14">
    <location>
        <begin position="7"/>
        <end position="30"/>
    </location>
</feature>
<dbReference type="PANTHER" id="PTHR45528">
    <property type="entry name" value="SENSOR HISTIDINE KINASE CPXA"/>
    <property type="match status" value="1"/>
</dbReference>
<evidence type="ECO:0000256" key="3">
    <source>
        <dbReference type="ARBA" id="ARBA00012438"/>
    </source>
</evidence>
<evidence type="ECO:0000256" key="5">
    <source>
        <dbReference type="ARBA" id="ARBA00022553"/>
    </source>
</evidence>
<dbReference type="InterPro" id="IPR004358">
    <property type="entry name" value="Sig_transdc_His_kin-like_C"/>
</dbReference>
<evidence type="ECO:0000259" key="16">
    <source>
        <dbReference type="PROSITE" id="PS50885"/>
    </source>
</evidence>
<dbReference type="STRING" id="858215.Thexy_2381"/>
<dbReference type="SMART" id="SM00388">
    <property type="entry name" value="HisKA"/>
    <property type="match status" value="1"/>
</dbReference>
<protein>
    <recommendedName>
        <fullName evidence="3">histidine kinase</fullName>
        <ecNumber evidence="3">2.7.13.3</ecNumber>
    </recommendedName>
</protein>
<dbReference type="KEGG" id="txy:Thexy_2381"/>
<keyword evidence="13 14" id="KW-0472">Membrane</keyword>